<dbReference type="InterPro" id="IPR007263">
    <property type="entry name" value="DCC1-like"/>
</dbReference>
<evidence type="ECO:0000256" key="1">
    <source>
        <dbReference type="SAM" id="MobiDB-lite"/>
    </source>
</evidence>
<dbReference type="EMBL" id="CAFBMB010000055">
    <property type="protein sequence ID" value="CAB4899374.1"/>
    <property type="molecule type" value="Genomic_DNA"/>
</dbReference>
<reference evidence="2" key="1">
    <citation type="submission" date="2020-05" db="EMBL/GenBank/DDBJ databases">
        <authorList>
            <person name="Chiriac C."/>
            <person name="Salcher M."/>
            <person name="Ghai R."/>
            <person name="Kavagutti S V."/>
        </authorList>
    </citation>
    <scope>NUCLEOTIDE SEQUENCE</scope>
</reference>
<dbReference type="Pfam" id="PF04134">
    <property type="entry name" value="DCC1-like"/>
    <property type="match status" value="1"/>
</dbReference>
<accession>A0A6J7FYW9</accession>
<feature type="region of interest" description="Disordered" evidence="1">
    <location>
        <begin position="128"/>
        <end position="150"/>
    </location>
</feature>
<sequence length="150" mass="16371">MPATSSGISRSRKFAERAIPVLVFDGDCGFCTSVARHFEKRSFTPLTIVAWQRADLRSLGLNEAQAAAQVFIVTEQGVFGGAECFAELMKIQGDPFHRFVAWGMRLPGIRKLFAWGYRRVAANRHRLPGGTPACAMPPENSADSRGVAGD</sequence>
<proteinExistence type="predicted"/>
<dbReference type="GO" id="GO:0015035">
    <property type="term" value="F:protein-disulfide reductase activity"/>
    <property type="evidence" value="ECO:0007669"/>
    <property type="project" value="InterPro"/>
</dbReference>
<name>A0A6J7FYW9_9ZZZZ</name>
<protein>
    <submittedName>
        <fullName evidence="2">Unannotated protein</fullName>
    </submittedName>
</protein>
<evidence type="ECO:0000313" key="2">
    <source>
        <dbReference type="EMBL" id="CAB4899374.1"/>
    </source>
</evidence>
<dbReference type="AlphaFoldDB" id="A0A6J7FYW9"/>
<gene>
    <name evidence="2" type="ORF">UFOPK3516_00857</name>
</gene>
<organism evidence="2">
    <name type="scientific">freshwater metagenome</name>
    <dbReference type="NCBI Taxonomy" id="449393"/>
    <lineage>
        <taxon>unclassified sequences</taxon>
        <taxon>metagenomes</taxon>
        <taxon>ecological metagenomes</taxon>
    </lineage>
</organism>